<dbReference type="AlphaFoldDB" id="A0A1M7JCY7"/>
<evidence type="ECO:0000256" key="1">
    <source>
        <dbReference type="PIRSR" id="PIRSR016487-1"/>
    </source>
</evidence>
<dbReference type="PANTHER" id="PTHR40114">
    <property type="entry name" value="SLR0698 PROTEIN"/>
    <property type="match status" value="1"/>
</dbReference>
<feature type="active site" description="Proton acceptor" evidence="1">
    <location>
        <position position="28"/>
    </location>
</feature>
<protein>
    <submittedName>
        <fullName evidence="3">CYTH domain-containing protein</fullName>
    </submittedName>
</protein>
<dbReference type="EMBL" id="FRCP01000011">
    <property type="protein sequence ID" value="SHM50781.1"/>
    <property type="molecule type" value="Genomic_DNA"/>
</dbReference>
<dbReference type="CDD" id="cd07761">
    <property type="entry name" value="CYTH-like_CthTTM-like"/>
    <property type="match status" value="1"/>
</dbReference>
<gene>
    <name evidence="3" type="ORF">SAMN02746066_02192</name>
</gene>
<dbReference type="PANTHER" id="PTHR40114:SF1">
    <property type="entry name" value="SLR0698 PROTEIN"/>
    <property type="match status" value="1"/>
</dbReference>
<name>A0A1M7JCY7_9FIRM</name>
<dbReference type="InterPro" id="IPR033469">
    <property type="entry name" value="CYTH-like_dom_sf"/>
</dbReference>
<organism evidence="3 4">
    <name type="scientific">Anaerosporobacter mobilis DSM 15930</name>
    <dbReference type="NCBI Taxonomy" id="1120996"/>
    <lineage>
        <taxon>Bacteria</taxon>
        <taxon>Bacillati</taxon>
        <taxon>Bacillota</taxon>
        <taxon>Clostridia</taxon>
        <taxon>Lachnospirales</taxon>
        <taxon>Lachnospiraceae</taxon>
        <taxon>Anaerosporobacter</taxon>
    </lineage>
</organism>
<dbReference type="Proteomes" id="UP000184038">
    <property type="component" value="Unassembled WGS sequence"/>
</dbReference>
<dbReference type="OrthoDB" id="9805588at2"/>
<dbReference type="SMART" id="SM01118">
    <property type="entry name" value="CYTH"/>
    <property type="match status" value="1"/>
</dbReference>
<evidence type="ECO:0000313" key="3">
    <source>
        <dbReference type="EMBL" id="SHM50781.1"/>
    </source>
</evidence>
<dbReference type="Gene3D" id="2.40.320.10">
    <property type="entry name" value="Hypothetical Protein Pfu-838710-001"/>
    <property type="match status" value="1"/>
</dbReference>
<dbReference type="SUPFAM" id="SSF55154">
    <property type="entry name" value="CYTH-like phosphatases"/>
    <property type="match status" value="1"/>
</dbReference>
<dbReference type="InterPro" id="IPR023577">
    <property type="entry name" value="CYTH_domain"/>
</dbReference>
<reference evidence="3 4" key="1">
    <citation type="submission" date="2016-11" db="EMBL/GenBank/DDBJ databases">
        <authorList>
            <person name="Jaros S."/>
            <person name="Januszkiewicz K."/>
            <person name="Wedrychowicz H."/>
        </authorList>
    </citation>
    <scope>NUCLEOTIDE SEQUENCE [LARGE SCALE GENOMIC DNA]</scope>
    <source>
        <strain evidence="3 4">DSM 15930</strain>
    </source>
</reference>
<accession>A0A1M7JCY7</accession>
<keyword evidence="4" id="KW-1185">Reference proteome</keyword>
<sequence>MEIEKKYRVKQLPENLDSYEKKIIEQGYLCTNPIVRIRRSNEDYILTYKSKFGIEDKQSQNACISNEVEVPLNESGYEHLKSKVDDHMIAKTRYIIPLTDGLKAELDIFREQLKGLFFVEVEFPSEEAASEFVPPEWFGEDVSRDKRFKNNYLATLDGYQEEMFQ</sequence>
<evidence type="ECO:0000313" key="4">
    <source>
        <dbReference type="Proteomes" id="UP000184038"/>
    </source>
</evidence>
<dbReference type="STRING" id="1120996.SAMN02746066_02192"/>
<feature type="domain" description="CYTH" evidence="2">
    <location>
        <begin position="1"/>
        <end position="158"/>
    </location>
</feature>
<dbReference type="PROSITE" id="PS51707">
    <property type="entry name" value="CYTH"/>
    <property type="match status" value="1"/>
</dbReference>
<proteinExistence type="predicted"/>
<dbReference type="InterPro" id="IPR012042">
    <property type="entry name" value="NeuTTM/CthTTM-like"/>
</dbReference>
<evidence type="ECO:0000259" key="2">
    <source>
        <dbReference type="PROSITE" id="PS51707"/>
    </source>
</evidence>
<dbReference type="RefSeq" id="WP_073287542.1">
    <property type="nucleotide sequence ID" value="NZ_FRCP01000011.1"/>
</dbReference>
<dbReference type="PIRSF" id="PIRSF016487">
    <property type="entry name" value="CYTH_UCP016487"/>
    <property type="match status" value="1"/>
</dbReference>